<evidence type="ECO:0000256" key="8">
    <source>
        <dbReference type="ARBA" id="ARBA00023002"/>
    </source>
</evidence>
<dbReference type="Proteomes" id="UP000318571">
    <property type="component" value="Chromosome 7"/>
</dbReference>
<dbReference type="AlphaFoldDB" id="A0A553P4K0"/>
<dbReference type="InterPro" id="IPR022674">
    <property type="entry name" value="G6P_DH_NAD-bd"/>
</dbReference>
<dbReference type="PANTHER" id="PTHR23429:SF0">
    <property type="entry name" value="GLUCOSE-6-PHOSPHATE 1-DEHYDROGENASE"/>
    <property type="match status" value="1"/>
</dbReference>
<dbReference type="Pfam" id="PF02781">
    <property type="entry name" value="G6PD_C"/>
    <property type="match status" value="1"/>
</dbReference>
<dbReference type="OMA" id="PAHYLAI"/>
<evidence type="ECO:0000256" key="6">
    <source>
        <dbReference type="ARBA" id="ARBA00022526"/>
    </source>
</evidence>
<comment type="function">
    <text evidence="1">Cytosolic glucose-6-phosphate dehydrogenase that catalyzes the first and rate-limiting step of the oxidative branch within the pentose phosphate pathway/shunt, an alternative route to glycolysis for the dissimilation of carbohydrates and a major source of reducing power and metabolic intermediates for fatty acid and nucleic acid biosynthetic processes.</text>
</comment>
<proteinExistence type="inferred from homology"/>
<dbReference type="UniPathway" id="UPA00115">
    <property type="reaction ID" value="UER00408"/>
</dbReference>
<comment type="function">
    <text evidence="11">Catalyzes the rate-limiting step of the oxidative pentose-phosphate pathway, which represents a route for the dissimilation of carbohydrates besides glycolysis.</text>
</comment>
<dbReference type="InterPro" id="IPR019796">
    <property type="entry name" value="G6P_DH_AS"/>
</dbReference>
<keyword evidence="12" id="KW-0175">Coiled coil</keyword>
<keyword evidence="6 11" id="KW-0313">Glucose metabolism</keyword>
<keyword evidence="8 11" id="KW-0560">Oxidoreductase</keyword>
<evidence type="ECO:0000259" key="14">
    <source>
        <dbReference type="Pfam" id="PF02781"/>
    </source>
</evidence>
<keyword evidence="9 11" id="KW-0119">Carbohydrate metabolism</keyword>
<feature type="coiled-coil region" evidence="12">
    <location>
        <begin position="152"/>
        <end position="179"/>
    </location>
</feature>
<evidence type="ECO:0000256" key="9">
    <source>
        <dbReference type="ARBA" id="ARBA00023277"/>
    </source>
</evidence>
<comment type="catalytic activity">
    <reaction evidence="10">
        <text>D-glucose 6-phosphate + NADP(+) = 6-phospho-D-glucono-1,5-lactone + NADPH + H(+)</text>
        <dbReference type="Rhea" id="RHEA:15841"/>
        <dbReference type="ChEBI" id="CHEBI:15378"/>
        <dbReference type="ChEBI" id="CHEBI:57783"/>
        <dbReference type="ChEBI" id="CHEBI:57955"/>
        <dbReference type="ChEBI" id="CHEBI:58349"/>
        <dbReference type="ChEBI" id="CHEBI:61548"/>
        <dbReference type="EC" id="1.1.1.49"/>
    </reaction>
    <physiologicalReaction direction="left-to-right" evidence="10">
        <dbReference type="Rhea" id="RHEA:15842"/>
    </physiologicalReaction>
</comment>
<dbReference type="Gene3D" id="3.40.50.720">
    <property type="entry name" value="NAD(P)-binding Rossmann-like Domain"/>
    <property type="match status" value="1"/>
</dbReference>
<dbReference type="InterPro" id="IPR022675">
    <property type="entry name" value="G6P_DH_C"/>
</dbReference>
<dbReference type="GO" id="GO:0009051">
    <property type="term" value="P:pentose-phosphate shunt, oxidative branch"/>
    <property type="evidence" value="ECO:0007669"/>
    <property type="project" value="TreeGrafter"/>
</dbReference>
<evidence type="ECO:0000259" key="13">
    <source>
        <dbReference type="Pfam" id="PF00479"/>
    </source>
</evidence>
<evidence type="ECO:0000256" key="2">
    <source>
        <dbReference type="ARBA" id="ARBA00004937"/>
    </source>
</evidence>
<dbReference type="GO" id="GO:0004345">
    <property type="term" value="F:glucose-6-phosphate dehydrogenase activity"/>
    <property type="evidence" value="ECO:0007669"/>
    <property type="project" value="UniProtKB-EC"/>
</dbReference>
<evidence type="ECO:0000256" key="1">
    <source>
        <dbReference type="ARBA" id="ARBA00002914"/>
    </source>
</evidence>
<accession>A0A553P4K0</accession>
<dbReference type="STRING" id="6832.A0A553P4K0"/>
<dbReference type="EMBL" id="VCGU01000008">
    <property type="protein sequence ID" value="TRY72621.1"/>
    <property type="molecule type" value="Genomic_DNA"/>
</dbReference>
<dbReference type="PRINTS" id="PR00079">
    <property type="entry name" value="G6PDHDRGNASE"/>
</dbReference>
<evidence type="ECO:0000313" key="15">
    <source>
        <dbReference type="EMBL" id="TRY72621.1"/>
    </source>
</evidence>
<keyword evidence="7 11" id="KW-0521">NADP</keyword>
<dbReference type="FunFam" id="3.40.50.720:FF:000111">
    <property type="entry name" value="Glucose-6-phosphate 1-dehydrogenase"/>
    <property type="match status" value="1"/>
</dbReference>
<dbReference type="SUPFAM" id="SSF55347">
    <property type="entry name" value="Glyceraldehyde-3-phosphate dehydrogenase-like, C-terminal domain"/>
    <property type="match status" value="1"/>
</dbReference>
<comment type="caution">
    <text evidence="15">The sequence shown here is derived from an EMBL/GenBank/DDBJ whole genome shotgun (WGS) entry which is preliminary data.</text>
</comment>
<gene>
    <name evidence="15" type="ORF">TCAL_03943</name>
</gene>
<evidence type="ECO:0000256" key="10">
    <source>
        <dbReference type="ARBA" id="ARBA00047696"/>
    </source>
</evidence>
<dbReference type="SUPFAM" id="SSF51735">
    <property type="entry name" value="NAD(P)-binding Rossmann-fold domains"/>
    <property type="match status" value="1"/>
</dbReference>
<protein>
    <recommendedName>
        <fullName evidence="5 11">Glucose-6-phosphate 1-dehydrogenase</fullName>
        <ecNumber evidence="4 11">1.1.1.49</ecNumber>
    </recommendedName>
</protein>
<evidence type="ECO:0000313" key="16">
    <source>
        <dbReference type="Proteomes" id="UP000318571"/>
    </source>
</evidence>
<dbReference type="GO" id="GO:0005829">
    <property type="term" value="C:cytosol"/>
    <property type="evidence" value="ECO:0007669"/>
    <property type="project" value="TreeGrafter"/>
</dbReference>
<dbReference type="InterPro" id="IPR001282">
    <property type="entry name" value="G6P_DH"/>
</dbReference>
<feature type="domain" description="Glucose-6-phosphate dehydrogenase C-terminal" evidence="14">
    <location>
        <begin position="254"/>
        <end position="545"/>
    </location>
</feature>
<evidence type="ECO:0000256" key="5">
    <source>
        <dbReference type="ARBA" id="ARBA00020444"/>
    </source>
</evidence>
<evidence type="ECO:0000256" key="7">
    <source>
        <dbReference type="ARBA" id="ARBA00022857"/>
    </source>
</evidence>
<dbReference type="PROSITE" id="PS00069">
    <property type="entry name" value="G6P_DEHYDROGENASE"/>
    <property type="match status" value="1"/>
</dbReference>
<name>A0A553P4K0_TIGCA</name>
<evidence type="ECO:0000256" key="4">
    <source>
        <dbReference type="ARBA" id="ARBA00013019"/>
    </source>
</evidence>
<organism evidence="15 16">
    <name type="scientific">Tigriopus californicus</name>
    <name type="common">Marine copepod</name>
    <dbReference type="NCBI Taxonomy" id="6832"/>
    <lineage>
        <taxon>Eukaryota</taxon>
        <taxon>Metazoa</taxon>
        <taxon>Ecdysozoa</taxon>
        <taxon>Arthropoda</taxon>
        <taxon>Crustacea</taxon>
        <taxon>Multicrustacea</taxon>
        <taxon>Hexanauplia</taxon>
        <taxon>Copepoda</taxon>
        <taxon>Harpacticoida</taxon>
        <taxon>Harpacticidae</taxon>
        <taxon>Tigriopus</taxon>
    </lineage>
</organism>
<comment type="similarity">
    <text evidence="3 11">Belongs to the glucose-6-phosphate dehydrogenase family.</text>
</comment>
<dbReference type="PANTHER" id="PTHR23429">
    <property type="entry name" value="GLUCOSE-6-PHOSPHATE 1-DEHYDROGENASE G6PD"/>
    <property type="match status" value="1"/>
</dbReference>
<dbReference type="HAMAP" id="MF_00966">
    <property type="entry name" value="G6PD"/>
    <property type="match status" value="1"/>
</dbReference>
<dbReference type="Pfam" id="PF00479">
    <property type="entry name" value="G6PD_N"/>
    <property type="match status" value="1"/>
</dbReference>
<comment type="pathway">
    <text evidence="2 11">Carbohydrate degradation; pentose phosphate pathway; D-ribulose 5-phosphate from D-glucose 6-phosphate (oxidative stage): step 1/3.</text>
</comment>
<feature type="non-terminal residue" evidence="15">
    <location>
        <position position="1"/>
    </location>
</feature>
<feature type="domain" description="Glucose-6-phosphate dehydrogenase NAD-binding" evidence="13">
    <location>
        <begin position="76"/>
        <end position="252"/>
    </location>
</feature>
<dbReference type="GO" id="GO:0050661">
    <property type="term" value="F:NADP binding"/>
    <property type="evidence" value="ECO:0007669"/>
    <property type="project" value="InterPro"/>
</dbReference>
<dbReference type="EC" id="1.1.1.49" evidence="4 11"/>
<evidence type="ECO:0000256" key="11">
    <source>
        <dbReference type="RuleBase" id="RU362120"/>
    </source>
</evidence>
<sequence>ANFVKSPIQESRGNFRCPPREQSQLVYREAETRSHQVIMDNLVPEDNCNERGLNILKKSLACTDQPVQTNASHVFVILGASGDLAKKKIYPTMWALYRDKLIPEDTKIVGYARSNLTMEDIKSKCEPFLKVKDENRSILKEFWTMNSYVRGQYDEKADFENLKQEMEKLEKADQDNNRIFYLALPPSVFKASASRIKETCMSARGWTRIIIEKPFGRDSESSEDLSQHLGRLFREDQLYRIDHYLGKEMVQNMMSIRFANQIFSRSWNRDSLACVVINFKEPFGTQGRGGYFDKFGIIRDICQNHLLQILSLASMDKPPTVRADDIRNEKVKILKLIPPVVVEDVVLGQYVGDPDAKEEEKRLGYKDDKGVPEDSVTPTYAACVLRINSERWEGVPFIMRAGKALNEKKAEIRFQFKDVPGNIFGQRPKRNELVLRVQPNEAIYCKMMNKAPGMSFTMEESELDLTYKDRYSDARLPEAYERLILDVFVGSQMNFVRSDELREAWRIFTPLLHELETRRQEPIPYKFGTRGPKEADELAQKNNFVYTGTYEWIYEDV</sequence>
<dbReference type="NCBIfam" id="TIGR00871">
    <property type="entry name" value="zwf"/>
    <property type="match status" value="1"/>
</dbReference>
<dbReference type="Gene3D" id="3.30.360.10">
    <property type="entry name" value="Dihydrodipicolinate Reductase, domain 2"/>
    <property type="match status" value="1"/>
</dbReference>
<keyword evidence="16" id="KW-1185">Reference proteome</keyword>
<dbReference type="GO" id="GO:0006006">
    <property type="term" value="P:glucose metabolic process"/>
    <property type="evidence" value="ECO:0007669"/>
    <property type="project" value="UniProtKB-KW"/>
</dbReference>
<evidence type="ECO:0000256" key="12">
    <source>
        <dbReference type="SAM" id="Coils"/>
    </source>
</evidence>
<evidence type="ECO:0000256" key="3">
    <source>
        <dbReference type="ARBA" id="ARBA00009975"/>
    </source>
</evidence>
<reference evidence="15 16" key="1">
    <citation type="journal article" date="2018" name="Nat. Ecol. Evol.">
        <title>Genomic signatures of mitonuclear coevolution across populations of Tigriopus californicus.</title>
        <authorList>
            <person name="Barreto F.S."/>
            <person name="Watson E.T."/>
            <person name="Lima T.G."/>
            <person name="Willett C.S."/>
            <person name="Edmands S."/>
            <person name="Li W."/>
            <person name="Burton R.S."/>
        </authorList>
    </citation>
    <scope>NUCLEOTIDE SEQUENCE [LARGE SCALE GENOMIC DNA]</scope>
    <source>
        <strain evidence="15 16">San Diego</strain>
    </source>
</reference>
<dbReference type="InterPro" id="IPR036291">
    <property type="entry name" value="NAD(P)-bd_dom_sf"/>
</dbReference>
<dbReference type="PIRSF" id="PIRSF000110">
    <property type="entry name" value="G6PD"/>
    <property type="match status" value="1"/>
</dbReference>